<feature type="compositionally biased region" description="Basic and acidic residues" evidence="1">
    <location>
        <begin position="279"/>
        <end position="288"/>
    </location>
</feature>
<dbReference type="AlphaFoldDB" id="A0A137P720"/>
<evidence type="ECO:0008006" key="5">
    <source>
        <dbReference type="Google" id="ProtNLM"/>
    </source>
</evidence>
<feature type="region of interest" description="Disordered" evidence="1">
    <location>
        <begin position="222"/>
        <end position="300"/>
    </location>
</feature>
<keyword evidence="2" id="KW-0812">Transmembrane</keyword>
<dbReference type="InterPro" id="IPR004345">
    <property type="entry name" value="TB2_DP1_HVA22"/>
</dbReference>
<gene>
    <name evidence="3" type="ORF">CONCODRAFT_157018</name>
</gene>
<feature type="compositionally biased region" description="Basic residues" evidence="1">
    <location>
        <begin position="269"/>
        <end position="278"/>
    </location>
</feature>
<evidence type="ECO:0000313" key="3">
    <source>
        <dbReference type="EMBL" id="KXN70817.1"/>
    </source>
</evidence>
<evidence type="ECO:0000313" key="4">
    <source>
        <dbReference type="Proteomes" id="UP000070444"/>
    </source>
</evidence>
<dbReference type="Pfam" id="PF03134">
    <property type="entry name" value="TB2_DP1_HVA22"/>
    <property type="match status" value="1"/>
</dbReference>
<dbReference type="EMBL" id="KQ964492">
    <property type="protein sequence ID" value="KXN70817.1"/>
    <property type="molecule type" value="Genomic_DNA"/>
</dbReference>
<accession>A0A137P720</accession>
<organism evidence="3 4">
    <name type="scientific">Conidiobolus coronatus (strain ATCC 28846 / CBS 209.66 / NRRL 28638)</name>
    <name type="common">Delacroixia coronata</name>
    <dbReference type="NCBI Taxonomy" id="796925"/>
    <lineage>
        <taxon>Eukaryota</taxon>
        <taxon>Fungi</taxon>
        <taxon>Fungi incertae sedis</taxon>
        <taxon>Zoopagomycota</taxon>
        <taxon>Entomophthoromycotina</taxon>
        <taxon>Entomophthoromycetes</taxon>
        <taxon>Entomophthorales</taxon>
        <taxon>Ancylistaceae</taxon>
        <taxon>Conidiobolus</taxon>
    </lineage>
</organism>
<evidence type="ECO:0000256" key="2">
    <source>
        <dbReference type="SAM" id="Phobius"/>
    </source>
</evidence>
<sequence>MNKMNYNETLPKGTYPLPDEVNSNIKLTDFLSTEVKLIISGLYLRLRLKAEEYDLKNRKSLVNQYFSKWGLTPSIILICKFILSVYFIQKLNKYSKKACFTLVGTIYPLFNTLKFCLLPDPWQQSQWLSYWFLFGSLNLLNLNSELIGHFFPMYHWIQLIGLYWFQTYNNSGELRIHQFVKHLPKLVLLNGSGEGYKLNSIEGIRRNSSGYFYLNDRNNNNNLSSSTEEGERDLEHAESESLSNSRISLPIRPPSSLSQSTADSGQFNSHHHHLNMHHLHSDPDDHNNALESSIWNEDTS</sequence>
<dbReference type="Proteomes" id="UP000070444">
    <property type="component" value="Unassembled WGS sequence"/>
</dbReference>
<evidence type="ECO:0000256" key="1">
    <source>
        <dbReference type="SAM" id="MobiDB-lite"/>
    </source>
</evidence>
<keyword evidence="2" id="KW-0472">Membrane</keyword>
<name>A0A137P720_CONC2</name>
<dbReference type="OrthoDB" id="10009287at2759"/>
<proteinExistence type="predicted"/>
<keyword evidence="4" id="KW-1185">Reference proteome</keyword>
<reference evidence="3 4" key="1">
    <citation type="journal article" date="2015" name="Genome Biol. Evol.">
        <title>Phylogenomic analyses indicate that early fungi evolved digesting cell walls of algal ancestors of land plants.</title>
        <authorList>
            <person name="Chang Y."/>
            <person name="Wang S."/>
            <person name="Sekimoto S."/>
            <person name="Aerts A.L."/>
            <person name="Choi C."/>
            <person name="Clum A."/>
            <person name="LaButti K.M."/>
            <person name="Lindquist E.A."/>
            <person name="Yee Ngan C."/>
            <person name="Ohm R.A."/>
            <person name="Salamov A.A."/>
            <person name="Grigoriev I.V."/>
            <person name="Spatafora J.W."/>
            <person name="Berbee M.L."/>
        </authorList>
    </citation>
    <scope>NUCLEOTIDE SEQUENCE [LARGE SCALE GENOMIC DNA]</scope>
    <source>
        <strain evidence="3 4">NRRL 28638</strain>
    </source>
</reference>
<keyword evidence="2" id="KW-1133">Transmembrane helix</keyword>
<protein>
    <recommendedName>
        <fullName evidence="5">Protein YOP1</fullName>
    </recommendedName>
</protein>
<feature type="compositionally biased region" description="Low complexity" evidence="1">
    <location>
        <begin position="245"/>
        <end position="258"/>
    </location>
</feature>
<feature type="compositionally biased region" description="Polar residues" evidence="1">
    <location>
        <begin position="289"/>
        <end position="300"/>
    </location>
</feature>
<feature type="transmembrane region" description="Helical" evidence="2">
    <location>
        <begin position="69"/>
        <end position="88"/>
    </location>
</feature>